<keyword evidence="1" id="KW-0175">Coiled coil</keyword>
<dbReference type="OrthoDB" id="3065655at2759"/>
<dbReference type="AlphaFoldDB" id="A0A9P5YKT8"/>
<sequence length="693" mass="76273">MVNPGAFRGARKEFLMREKANYSAGVAGGYAADALAQIQRRYFKRFPIDLPHDEDPPAAILESIDDDAADPVPEVVEPDPQRLTIEEFAAALEQIEARRKLLHFRKGQIKRWLAYQHMKDNDIDSKESGAYNPYHTLLTRLTGKETHRDEIETELKRRLGELKGKRDKLAAERDRIAREMFAKLDLEEQRQWKLLAIEEHNELMKQYKKDLQLANTPSRAPEDRQRCIQGLVRFMQPILDMVTDCTGWTATFMAGGPEPAQDGQLNILRHVPLILMHSGTTTGDIKMNFGRAERERYKKYFVPIFGSYLQQCFTPEECRAQSLPKEEGYLPMSALEFDTDSVVLSPYDASVPQPPIGGINFPAAADRSRNNSSETSRVLNIPTFNPHVDPTPSDNIRVIRPSPASSAFTGQNGVGPRVTTPSGAPVRSPVPSQPPSPTPSRLPSPIRSLVLSPSIPSQALSPKLAFTQSLTLSQELGECQTLAQPLTPSQELVGECQTLESISVPPSVPSPPVEPLLPSQNISLSPVSPLSSGSPSPEGTVVSQTTSRSTVVASSGRCSMQSDCDNGSEAVTDTMVEESGHAQGKRRLRSSASCGDLIASNDQQTKRRKTTKDTSIVAPSTSATIAGPVQAPNDAPDWFKNALSMLNASDFGPEWQDLVGKWATFEAEEHYKQGPKLGNLHRPASIKDWIQRG</sequence>
<dbReference type="Proteomes" id="UP000807469">
    <property type="component" value="Unassembled WGS sequence"/>
</dbReference>
<feature type="compositionally biased region" description="Pro residues" evidence="2">
    <location>
        <begin position="506"/>
        <end position="515"/>
    </location>
</feature>
<feature type="region of interest" description="Disordered" evidence="2">
    <location>
        <begin position="358"/>
        <end position="448"/>
    </location>
</feature>
<gene>
    <name evidence="3" type="ORF">BDN70DRAFT_939316</name>
</gene>
<proteinExistence type="predicted"/>
<feature type="compositionally biased region" description="Low complexity" evidence="2">
    <location>
        <begin position="516"/>
        <end position="555"/>
    </location>
</feature>
<protein>
    <submittedName>
        <fullName evidence="3">Uncharacterized protein</fullName>
    </submittedName>
</protein>
<name>A0A9P5YKT8_9AGAR</name>
<accession>A0A9P5YKT8</accession>
<feature type="compositionally biased region" description="Pro residues" evidence="2">
    <location>
        <begin position="431"/>
        <end position="442"/>
    </location>
</feature>
<keyword evidence="4" id="KW-1185">Reference proteome</keyword>
<evidence type="ECO:0000256" key="1">
    <source>
        <dbReference type="SAM" id="Coils"/>
    </source>
</evidence>
<comment type="caution">
    <text evidence="3">The sequence shown here is derived from an EMBL/GenBank/DDBJ whole genome shotgun (WGS) entry which is preliminary data.</text>
</comment>
<evidence type="ECO:0000256" key="2">
    <source>
        <dbReference type="SAM" id="MobiDB-lite"/>
    </source>
</evidence>
<evidence type="ECO:0000313" key="3">
    <source>
        <dbReference type="EMBL" id="KAF9470937.1"/>
    </source>
</evidence>
<organism evidence="3 4">
    <name type="scientific">Pholiota conissans</name>
    <dbReference type="NCBI Taxonomy" id="109636"/>
    <lineage>
        <taxon>Eukaryota</taxon>
        <taxon>Fungi</taxon>
        <taxon>Dikarya</taxon>
        <taxon>Basidiomycota</taxon>
        <taxon>Agaricomycotina</taxon>
        <taxon>Agaricomycetes</taxon>
        <taxon>Agaricomycetidae</taxon>
        <taxon>Agaricales</taxon>
        <taxon>Agaricineae</taxon>
        <taxon>Strophariaceae</taxon>
        <taxon>Pholiota</taxon>
    </lineage>
</organism>
<feature type="region of interest" description="Disordered" evidence="2">
    <location>
        <begin position="504"/>
        <end position="612"/>
    </location>
</feature>
<feature type="coiled-coil region" evidence="1">
    <location>
        <begin position="152"/>
        <end position="179"/>
    </location>
</feature>
<feature type="compositionally biased region" description="Polar residues" evidence="2">
    <location>
        <begin position="556"/>
        <end position="571"/>
    </location>
</feature>
<reference evidence="3" key="1">
    <citation type="submission" date="2020-11" db="EMBL/GenBank/DDBJ databases">
        <authorList>
            <consortium name="DOE Joint Genome Institute"/>
            <person name="Ahrendt S."/>
            <person name="Riley R."/>
            <person name="Andreopoulos W."/>
            <person name="Labutti K."/>
            <person name="Pangilinan J."/>
            <person name="Ruiz-Duenas F.J."/>
            <person name="Barrasa J.M."/>
            <person name="Sanchez-Garcia M."/>
            <person name="Camarero S."/>
            <person name="Miyauchi S."/>
            <person name="Serrano A."/>
            <person name="Linde D."/>
            <person name="Babiker R."/>
            <person name="Drula E."/>
            <person name="Ayuso-Fernandez I."/>
            <person name="Pacheco R."/>
            <person name="Padilla G."/>
            <person name="Ferreira P."/>
            <person name="Barriuso J."/>
            <person name="Kellner H."/>
            <person name="Castanera R."/>
            <person name="Alfaro M."/>
            <person name="Ramirez L."/>
            <person name="Pisabarro A.G."/>
            <person name="Kuo A."/>
            <person name="Tritt A."/>
            <person name="Lipzen A."/>
            <person name="He G."/>
            <person name="Yan M."/>
            <person name="Ng V."/>
            <person name="Cullen D."/>
            <person name="Martin F."/>
            <person name="Rosso M.-N."/>
            <person name="Henrissat B."/>
            <person name="Hibbett D."/>
            <person name="Martinez A.T."/>
            <person name="Grigoriev I.V."/>
        </authorList>
    </citation>
    <scope>NUCLEOTIDE SEQUENCE</scope>
    <source>
        <strain evidence="3">CIRM-BRFM 674</strain>
    </source>
</reference>
<dbReference type="EMBL" id="MU155802">
    <property type="protein sequence ID" value="KAF9470937.1"/>
    <property type="molecule type" value="Genomic_DNA"/>
</dbReference>
<evidence type="ECO:0000313" key="4">
    <source>
        <dbReference type="Proteomes" id="UP000807469"/>
    </source>
</evidence>